<gene>
    <name evidence="1" type="ORF">MMYC01_209553</name>
</gene>
<dbReference type="PANTHER" id="PTHR33112">
    <property type="entry name" value="DOMAIN PROTEIN, PUTATIVE-RELATED"/>
    <property type="match status" value="1"/>
</dbReference>
<comment type="caution">
    <text evidence="1">The sequence shown here is derived from an EMBL/GenBank/DDBJ whole genome shotgun (WGS) entry which is preliminary data.</text>
</comment>
<keyword evidence="2" id="KW-1185">Reference proteome</keyword>
<dbReference type="EMBL" id="LCTW02000393">
    <property type="protein sequence ID" value="KXX74043.1"/>
    <property type="molecule type" value="Genomic_DNA"/>
</dbReference>
<organism evidence="1 2">
    <name type="scientific">Madurella mycetomatis</name>
    <dbReference type="NCBI Taxonomy" id="100816"/>
    <lineage>
        <taxon>Eukaryota</taxon>
        <taxon>Fungi</taxon>
        <taxon>Dikarya</taxon>
        <taxon>Ascomycota</taxon>
        <taxon>Pezizomycotina</taxon>
        <taxon>Sordariomycetes</taxon>
        <taxon>Sordariomycetidae</taxon>
        <taxon>Sordariales</taxon>
        <taxon>Sordariales incertae sedis</taxon>
        <taxon>Madurella</taxon>
    </lineage>
</organism>
<accession>A0A175VRP1</accession>
<proteinExistence type="predicted"/>
<evidence type="ECO:0000313" key="2">
    <source>
        <dbReference type="Proteomes" id="UP000078237"/>
    </source>
</evidence>
<dbReference type="Proteomes" id="UP000078237">
    <property type="component" value="Unassembled WGS sequence"/>
</dbReference>
<dbReference type="VEuPathDB" id="FungiDB:MMYC01_209553"/>
<dbReference type="OrthoDB" id="4578237at2759"/>
<reference evidence="1 2" key="1">
    <citation type="journal article" date="2016" name="Genome Announc.">
        <title>Genome Sequence of Madurella mycetomatis mm55, Isolated from a Human Mycetoma Case in Sudan.</title>
        <authorList>
            <person name="Smit S."/>
            <person name="Derks M.F."/>
            <person name="Bervoets S."/>
            <person name="Fahal A."/>
            <person name="van Leeuwen W."/>
            <person name="van Belkum A."/>
            <person name="van de Sande W.W."/>
        </authorList>
    </citation>
    <scope>NUCLEOTIDE SEQUENCE [LARGE SCALE GENOMIC DNA]</scope>
    <source>
        <strain evidence="2">mm55</strain>
    </source>
</reference>
<dbReference type="AlphaFoldDB" id="A0A175VRP1"/>
<sequence>MDDGRLVTVSQGPLATERDLQRHTGSDSTFDTIAGWIKECEHHLACRLPASSPSFLPTHLIFVGTVSSPSLYLVNTLSDLLFSPRSTPTRYIAFSHFWGDNIPDTLTARTLPLMREHIPDPPLIRDLFYWRVELAPLTGRAWAFQERLLARRVVHFWEGVASELHVRGARYEAEPYVVRDGRLVRWIEDAVLGPLRNRMLGRDGDVDDMGRAAVRGIRGALDMLQSLGPVSRQSFREKIQFYKRWYEMVSAYSQGQLTRQSNKLVALAGVAELV</sequence>
<protein>
    <submittedName>
        <fullName evidence="1">Uncharacterized protein</fullName>
    </submittedName>
</protein>
<dbReference type="PANTHER" id="PTHR33112:SF15">
    <property type="entry name" value="HETEROKARYON INCOMPATIBILITY DOMAIN-CONTAINING PROTEIN"/>
    <property type="match status" value="1"/>
</dbReference>
<evidence type="ECO:0000313" key="1">
    <source>
        <dbReference type="EMBL" id="KXX74043.1"/>
    </source>
</evidence>
<name>A0A175VRP1_9PEZI</name>